<gene>
    <name evidence="2" type="ordered locus">Turpa_3160</name>
</gene>
<dbReference type="Pfam" id="PF01436">
    <property type="entry name" value="NHL"/>
    <property type="match status" value="1"/>
</dbReference>
<dbReference type="PANTHER" id="PTHR24104:SF25">
    <property type="entry name" value="PROTEIN LIN-41"/>
    <property type="match status" value="1"/>
</dbReference>
<dbReference type="GO" id="GO:0008270">
    <property type="term" value="F:zinc ion binding"/>
    <property type="evidence" value="ECO:0007669"/>
    <property type="project" value="UniProtKB-KW"/>
</dbReference>
<dbReference type="STRING" id="869212.Turpa_3160"/>
<dbReference type="SUPFAM" id="SSF63829">
    <property type="entry name" value="Calcium-dependent phosphotriesterase"/>
    <property type="match status" value="1"/>
</dbReference>
<keyword evidence="1" id="KW-0677">Repeat</keyword>
<dbReference type="InterPro" id="IPR050952">
    <property type="entry name" value="TRIM-NHL_E3_ligases"/>
</dbReference>
<dbReference type="PROSITE" id="PS51257">
    <property type="entry name" value="PROKAR_LIPOPROTEIN"/>
    <property type="match status" value="1"/>
</dbReference>
<dbReference type="Gene3D" id="2.120.10.30">
    <property type="entry name" value="TolB, C-terminal domain"/>
    <property type="match status" value="1"/>
</dbReference>
<proteinExistence type="predicted"/>
<name>I4B942_TURPD</name>
<evidence type="ECO:0000313" key="3">
    <source>
        <dbReference type="Proteomes" id="UP000006048"/>
    </source>
</evidence>
<accession>I4B942</accession>
<evidence type="ECO:0000256" key="1">
    <source>
        <dbReference type="ARBA" id="ARBA00022737"/>
    </source>
</evidence>
<keyword evidence="3" id="KW-1185">Reference proteome</keyword>
<dbReference type="PATRIC" id="fig|869212.3.peg.3189"/>
<dbReference type="InterPro" id="IPR001258">
    <property type="entry name" value="NHL_repeat"/>
</dbReference>
<dbReference type="EMBL" id="CP002959">
    <property type="protein sequence ID" value="AFM13799.1"/>
    <property type="molecule type" value="Genomic_DNA"/>
</dbReference>
<dbReference type="AlphaFoldDB" id="I4B942"/>
<dbReference type="InterPro" id="IPR011042">
    <property type="entry name" value="6-blade_b-propeller_TolB-like"/>
</dbReference>
<protein>
    <submittedName>
        <fullName evidence="2">NHL repeat containing protein</fullName>
    </submittedName>
</protein>
<evidence type="ECO:0000313" key="2">
    <source>
        <dbReference type="EMBL" id="AFM13799.1"/>
    </source>
</evidence>
<dbReference type="Proteomes" id="UP000006048">
    <property type="component" value="Chromosome"/>
</dbReference>
<organism evidence="2 3">
    <name type="scientific">Turneriella parva (strain ATCC BAA-1111 / DSM 21527 / NCTC 11395 / H)</name>
    <name type="common">Leptospira parva</name>
    <dbReference type="NCBI Taxonomy" id="869212"/>
    <lineage>
        <taxon>Bacteria</taxon>
        <taxon>Pseudomonadati</taxon>
        <taxon>Spirochaetota</taxon>
        <taxon>Spirochaetia</taxon>
        <taxon>Leptospirales</taxon>
        <taxon>Leptospiraceae</taxon>
        <taxon>Turneriella</taxon>
    </lineage>
</organism>
<dbReference type="PANTHER" id="PTHR24104">
    <property type="entry name" value="E3 UBIQUITIN-PROTEIN LIGASE NHLRC1-RELATED"/>
    <property type="match status" value="1"/>
</dbReference>
<reference evidence="2 3" key="1">
    <citation type="submission" date="2012-06" db="EMBL/GenBank/DDBJ databases">
        <title>The complete chromosome of genome of Turneriella parva DSM 21527.</title>
        <authorList>
            <consortium name="US DOE Joint Genome Institute (JGI-PGF)"/>
            <person name="Lucas S."/>
            <person name="Han J."/>
            <person name="Lapidus A."/>
            <person name="Bruce D."/>
            <person name="Goodwin L."/>
            <person name="Pitluck S."/>
            <person name="Peters L."/>
            <person name="Kyrpides N."/>
            <person name="Mavromatis K."/>
            <person name="Ivanova N."/>
            <person name="Mikhailova N."/>
            <person name="Chertkov O."/>
            <person name="Detter J.C."/>
            <person name="Tapia R."/>
            <person name="Han C."/>
            <person name="Land M."/>
            <person name="Hauser L."/>
            <person name="Markowitz V."/>
            <person name="Cheng J.-F."/>
            <person name="Hugenholtz P."/>
            <person name="Woyke T."/>
            <person name="Wu D."/>
            <person name="Gronow S."/>
            <person name="Wellnitz S."/>
            <person name="Brambilla E."/>
            <person name="Klenk H.-P."/>
            <person name="Eisen J.A."/>
        </authorList>
    </citation>
    <scope>NUCLEOTIDE SEQUENCE [LARGE SCALE GENOMIC DNA]</scope>
    <source>
        <strain evidence="3">ATCC BAA-1111 / DSM 21527 / NCTC 11395 / H</strain>
    </source>
</reference>
<dbReference type="Gene3D" id="2.40.10.500">
    <property type="match status" value="1"/>
</dbReference>
<dbReference type="CDD" id="cd05819">
    <property type="entry name" value="NHL"/>
    <property type="match status" value="1"/>
</dbReference>
<sequence>MKGMKLLAGFSMCLGLMACKGDVSPAKLSGNASLRLADGSPISQSATTEYNPYVVKMPDGFLMLVFGSDRSCGGCTAGTHNILVARSLAAYNDDARLPAFSTPTVFTVGGTPLNSATAVSFVATKSSALLRIYLANAGIIQYAELTPTATPYNVAALSSIAQATLARSTLLGIDATGGKLFAKHASASQPFYFEPMQNTRGMTRISASTDATAVLHVSADTTGQSDAFLALVNGAVVSVSHGAQGAELTQLAAVFKNAKVNVKSLSVLHAAAKAGELVFLSGSEAGDTKQDLFVLEGSNAGSLWETLSSRPASGSAAYAAWTQPQLTATRVYGQNGSFTCNVINNNNSGCVSGGATPNDRSFERAFTVSVSDNGIYVADQYNNRALYFPGVSLSATRVYCQSGNFNTRIFGGTPNSQTCRGQGTYGNVPSVFADNSGVYLNDIESSRILYFAGTNIDAASGLGGRVYGQAGNYATFASSTTDQGLFNPDSTAADATGVYVADTFNNRILHYPGTSTTADRVYGQPNYTTNTAGTSATSLNGPRGLAIAPDGLYVADTGNNRIVFFPGTSTTASRVYGQPDFTSNTAGTTAGSLNSPWGIRFFAGGIYVADYNNHRVLYFAPEATVATRVWGQGGSFTANTANNGGLSASSLNFPPGLDVDQTGLYIADSLNHRVLFFPR</sequence>
<dbReference type="HOGENOM" id="CLU_413273_0_0_12"/>
<dbReference type="KEGG" id="tpx:Turpa_3160"/>